<name>A0A1M5C1C0_9CLOT</name>
<dbReference type="RefSeq" id="WP_073250333.1">
    <property type="nucleotide sequence ID" value="NZ_FQVG01000091.1"/>
</dbReference>
<dbReference type="NCBIfam" id="TIGR00762">
    <property type="entry name" value="DegV"/>
    <property type="match status" value="1"/>
</dbReference>
<dbReference type="Gene3D" id="3.40.50.10170">
    <property type="match status" value="1"/>
</dbReference>
<dbReference type="Proteomes" id="UP000184423">
    <property type="component" value="Unassembled WGS sequence"/>
</dbReference>
<dbReference type="InterPro" id="IPR050270">
    <property type="entry name" value="DegV_domain_contain"/>
</dbReference>
<keyword evidence="4" id="KW-1185">Reference proteome</keyword>
<dbReference type="PANTHER" id="PTHR33434:SF3">
    <property type="entry name" value="DEGV DOMAIN-CONTAINING PROTEIN YITS"/>
    <property type="match status" value="1"/>
</dbReference>
<dbReference type="Gene3D" id="3.30.1180.10">
    <property type="match status" value="1"/>
</dbReference>
<dbReference type="GO" id="GO:0008289">
    <property type="term" value="F:lipid binding"/>
    <property type="evidence" value="ECO:0007669"/>
    <property type="project" value="UniProtKB-KW"/>
</dbReference>
<dbReference type="PROSITE" id="PS51482">
    <property type="entry name" value="DEGV"/>
    <property type="match status" value="1"/>
</dbReference>
<protein>
    <submittedName>
        <fullName evidence="3">EDD domain protein, DegV family</fullName>
    </submittedName>
</protein>
<reference evidence="4" key="1">
    <citation type="submission" date="2016-11" db="EMBL/GenBank/DDBJ databases">
        <authorList>
            <person name="Varghese N."/>
            <person name="Submissions S."/>
        </authorList>
    </citation>
    <scope>NUCLEOTIDE SEQUENCE [LARGE SCALE GENOMIC DNA]</scope>
    <source>
        <strain evidence="4">DSM 10124</strain>
    </source>
</reference>
<evidence type="ECO:0000313" key="3">
    <source>
        <dbReference type="EMBL" id="SHF48466.1"/>
    </source>
</evidence>
<accession>A0A1M5C1C0</accession>
<dbReference type="AlphaFoldDB" id="A0A1M5C1C0"/>
<dbReference type="PANTHER" id="PTHR33434">
    <property type="entry name" value="DEGV DOMAIN-CONTAINING PROTEIN DR_1986-RELATED"/>
    <property type="match status" value="1"/>
</dbReference>
<keyword evidence="2" id="KW-0446">Lipid-binding</keyword>
<evidence type="ECO:0000256" key="2">
    <source>
        <dbReference type="ARBA" id="ARBA00023121"/>
    </source>
</evidence>
<dbReference type="InterPro" id="IPR003797">
    <property type="entry name" value="DegV"/>
</dbReference>
<dbReference type="SUPFAM" id="SSF82549">
    <property type="entry name" value="DAK1/DegV-like"/>
    <property type="match status" value="1"/>
</dbReference>
<dbReference type="EMBL" id="FQVG01000091">
    <property type="protein sequence ID" value="SHF48466.1"/>
    <property type="molecule type" value="Genomic_DNA"/>
</dbReference>
<proteinExistence type="predicted"/>
<dbReference type="Pfam" id="PF02645">
    <property type="entry name" value="DegV"/>
    <property type="match status" value="1"/>
</dbReference>
<evidence type="ECO:0000313" key="4">
    <source>
        <dbReference type="Proteomes" id="UP000184423"/>
    </source>
</evidence>
<gene>
    <name evidence="3" type="ORF">SAMN02746091_02625</name>
</gene>
<organism evidence="3 4">
    <name type="scientific">Caloramator proteoclasticus DSM 10124</name>
    <dbReference type="NCBI Taxonomy" id="1121262"/>
    <lineage>
        <taxon>Bacteria</taxon>
        <taxon>Bacillati</taxon>
        <taxon>Bacillota</taxon>
        <taxon>Clostridia</taxon>
        <taxon>Eubacteriales</taxon>
        <taxon>Clostridiaceae</taxon>
        <taxon>Caloramator</taxon>
    </lineage>
</organism>
<evidence type="ECO:0000256" key="1">
    <source>
        <dbReference type="ARBA" id="ARBA00003238"/>
    </source>
</evidence>
<dbReference type="InterPro" id="IPR043168">
    <property type="entry name" value="DegV_C"/>
</dbReference>
<sequence length="281" mass="31951">MKKIKIFADSACDLDLDYIKELDVEMIPMTVAFGDEIFEDRVTITTKEFYEKLRRIKDLPKTSQIPPSRFVEKFKEYLEKGYSILYIAFSSRLSGTYQSACIAKDMLESDDITVIDSKGASVGLGLIVREAALMVKQGRTLDEIVDRVIYMRDRMEHIFAVGNLDMLKRGGRISTAQAAIGTLLNVKPILQFSDGYIIPYDKVRGEKGIIKKIIETMKERGYDLENQVIGMNYSNNLEFCLQLRDAIQKEFNIKEFVIYEIGAAIGSHVGEGTTSVFFLRK</sequence>
<comment type="function">
    <text evidence="1">May bind long-chain fatty acids, such as palmitate, and may play a role in lipid transport or fatty acid metabolism.</text>
</comment>